<evidence type="ECO:0000256" key="7">
    <source>
        <dbReference type="ARBA" id="ARBA00022842"/>
    </source>
</evidence>
<dbReference type="InterPro" id="IPR020084">
    <property type="entry name" value="NUDIX_hydrolase_CS"/>
</dbReference>
<dbReference type="GO" id="GO:0035529">
    <property type="term" value="F:NADH pyrophosphatase activity"/>
    <property type="evidence" value="ECO:0007669"/>
    <property type="project" value="TreeGrafter"/>
</dbReference>
<evidence type="ECO:0000256" key="4">
    <source>
        <dbReference type="ARBA" id="ARBA00012381"/>
    </source>
</evidence>
<dbReference type="PROSITE" id="PS51462">
    <property type="entry name" value="NUDIX"/>
    <property type="match status" value="1"/>
</dbReference>
<protein>
    <recommendedName>
        <fullName evidence="4">NAD(+) diphosphatase</fullName>
        <ecNumber evidence="4">3.6.1.22</ecNumber>
    </recommendedName>
</protein>
<dbReference type="PATRIC" id="fig|246787.4.peg.5308"/>
<reference evidence="12 16" key="1">
    <citation type="journal article" date="2015" name="Science">
        <title>Genetic determinants of in vivo fitness and diet responsiveness in multiple human gut Bacteroides.</title>
        <authorList>
            <person name="Wu M."/>
            <person name="McNulty N.P."/>
            <person name="Rodionov D.A."/>
            <person name="Khoroshkin M.S."/>
            <person name="Griffin N.W."/>
            <person name="Cheng J."/>
            <person name="Latreille P."/>
            <person name="Kerstetter R.A."/>
            <person name="Terrapon N."/>
            <person name="Henrissat B."/>
            <person name="Osterman A.L."/>
            <person name="Gordon J.I."/>
        </authorList>
    </citation>
    <scope>NUCLEOTIDE SEQUENCE [LARGE SCALE GENOMIC DNA]</scope>
    <source>
        <strain evidence="12 16">WH2</strain>
    </source>
</reference>
<organism evidence="12 16">
    <name type="scientific">Bacteroides cellulosilyticus</name>
    <dbReference type="NCBI Taxonomy" id="246787"/>
    <lineage>
        <taxon>Bacteria</taxon>
        <taxon>Pseudomonadati</taxon>
        <taxon>Bacteroidota</taxon>
        <taxon>Bacteroidia</taxon>
        <taxon>Bacteroidales</taxon>
        <taxon>Bacteroidaceae</taxon>
        <taxon>Bacteroides</taxon>
    </lineage>
</organism>
<dbReference type="PRINTS" id="PR00502">
    <property type="entry name" value="NUDIXFAMILY"/>
</dbReference>
<evidence type="ECO:0000256" key="5">
    <source>
        <dbReference type="ARBA" id="ARBA00022723"/>
    </source>
</evidence>
<keyword evidence="6 10" id="KW-0378">Hydrolase</keyword>
<dbReference type="InterPro" id="IPR000086">
    <property type="entry name" value="NUDIX_hydrolase_dom"/>
</dbReference>
<evidence type="ECO:0000313" key="13">
    <source>
        <dbReference type="EMBL" id="KAA5405197.1"/>
    </source>
</evidence>
<evidence type="ECO:0000259" key="11">
    <source>
        <dbReference type="PROSITE" id="PS51462"/>
    </source>
</evidence>
<reference evidence="17 18" key="2">
    <citation type="journal article" date="2019" name="Nat. Med.">
        <title>A library of human gut bacterial isolates paired with longitudinal multiomics data enables mechanistic microbiome research.</title>
        <authorList>
            <person name="Poyet M."/>
            <person name="Groussin M."/>
            <person name="Gibbons S.M."/>
            <person name="Avila-Pacheco J."/>
            <person name="Jiang X."/>
            <person name="Kearney S.M."/>
            <person name="Perrotta A.R."/>
            <person name="Berdy B."/>
            <person name="Zhao S."/>
            <person name="Lieberman T.D."/>
            <person name="Swanson P.K."/>
            <person name="Smith M."/>
            <person name="Roesemann S."/>
            <person name="Alexander J.E."/>
            <person name="Rich S.A."/>
            <person name="Livny J."/>
            <person name="Vlamakis H."/>
            <person name="Clish C."/>
            <person name="Bullock K."/>
            <person name="Deik A."/>
            <person name="Scott J."/>
            <person name="Pierce K.A."/>
            <person name="Xavier R.J."/>
            <person name="Alm E.J."/>
        </authorList>
    </citation>
    <scope>NUCLEOTIDE SEQUENCE [LARGE SCALE GENOMIC DNA]</scope>
    <source>
        <strain evidence="14 18">BIOML-A6</strain>
        <strain evidence="13 17">BIOML-A7</strain>
    </source>
</reference>
<dbReference type="PANTHER" id="PTHR42904:SF6">
    <property type="entry name" value="NAD-CAPPED RNA HYDROLASE NUDT12"/>
    <property type="match status" value="1"/>
</dbReference>
<dbReference type="GO" id="GO:0046872">
    <property type="term" value="F:metal ion binding"/>
    <property type="evidence" value="ECO:0007669"/>
    <property type="project" value="UniProtKB-KW"/>
</dbReference>
<evidence type="ECO:0000313" key="14">
    <source>
        <dbReference type="EMBL" id="KAA5418155.1"/>
    </source>
</evidence>
<evidence type="ECO:0000313" key="17">
    <source>
        <dbReference type="Proteomes" id="UP000325055"/>
    </source>
</evidence>
<dbReference type="EMBL" id="CP012801">
    <property type="protein sequence ID" value="ALJ62346.1"/>
    <property type="molecule type" value="Genomic_DNA"/>
</dbReference>
<dbReference type="GO" id="GO:0006742">
    <property type="term" value="P:NADP+ catabolic process"/>
    <property type="evidence" value="ECO:0007669"/>
    <property type="project" value="TreeGrafter"/>
</dbReference>
<dbReference type="Pfam" id="PF09296">
    <property type="entry name" value="NUDIX-like"/>
    <property type="match status" value="1"/>
</dbReference>
<comment type="cofactor">
    <cofactor evidence="2">
        <name>Zn(2+)</name>
        <dbReference type="ChEBI" id="CHEBI:29105"/>
    </cofactor>
</comment>
<dbReference type="Gene3D" id="3.90.79.20">
    <property type="match status" value="1"/>
</dbReference>
<dbReference type="KEGG" id="bcel:BcellWH2_05138"/>
<dbReference type="RefSeq" id="WP_007210018.1">
    <property type="nucleotide sequence ID" value="NZ_CABMLT010000022.1"/>
</dbReference>
<dbReference type="AlphaFoldDB" id="A0A0P0GXS2"/>
<keyword evidence="5" id="KW-0479">Metal-binding</keyword>
<comment type="similarity">
    <text evidence="3">Belongs to the Nudix hydrolase family. NudC subfamily.</text>
</comment>
<dbReference type="InterPro" id="IPR015375">
    <property type="entry name" value="NADH_PPase-like_N"/>
</dbReference>
<comment type="cofactor">
    <cofactor evidence="1">
        <name>Mg(2+)</name>
        <dbReference type="ChEBI" id="CHEBI:18420"/>
    </cofactor>
</comment>
<evidence type="ECO:0000313" key="16">
    <source>
        <dbReference type="Proteomes" id="UP000061809"/>
    </source>
</evidence>
<name>A0A0P0GXS2_9BACE</name>
<dbReference type="eggNOG" id="COG2816">
    <property type="taxonomic scope" value="Bacteria"/>
</dbReference>
<evidence type="ECO:0000256" key="6">
    <source>
        <dbReference type="ARBA" id="ARBA00022801"/>
    </source>
</evidence>
<dbReference type="Proteomes" id="UP000061809">
    <property type="component" value="Chromosome"/>
</dbReference>
<dbReference type="NCBIfam" id="NF001299">
    <property type="entry name" value="PRK00241.1"/>
    <property type="match status" value="1"/>
</dbReference>
<comment type="catalytic activity">
    <reaction evidence="9">
        <text>a 5'-end NAD(+)-phospho-ribonucleoside in mRNA + H2O = a 5'-end phospho-adenosine-phospho-ribonucleoside in mRNA + beta-nicotinamide D-ribonucleotide + 2 H(+)</text>
        <dbReference type="Rhea" id="RHEA:60876"/>
        <dbReference type="Rhea" id="RHEA-COMP:15698"/>
        <dbReference type="Rhea" id="RHEA-COMP:15719"/>
        <dbReference type="ChEBI" id="CHEBI:14649"/>
        <dbReference type="ChEBI" id="CHEBI:15377"/>
        <dbReference type="ChEBI" id="CHEBI:15378"/>
        <dbReference type="ChEBI" id="CHEBI:144029"/>
        <dbReference type="ChEBI" id="CHEBI:144051"/>
    </reaction>
    <physiologicalReaction direction="left-to-right" evidence="9">
        <dbReference type="Rhea" id="RHEA:60877"/>
    </physiologicalReaction>
</comment>
<evidence type="ECO:0000256" key="9">
    <source>
        <dbReference type="ARBA" id="ARBA00023679"/>
    </source>
</evidence>
<gene>
    <name evidence="12" type="primary">nudC_3</name>
    <name evidence="13" type="synonym">nudC</name>
    <name evidence="12" type="ORF">BcellWH2_05138</name>
    <name evidence="14" type="ORF">F2Y81_11955</name>
    <name evidence="13" type="ORF">F2Y86_19920</name>
    <name evidence="15" type="ORF">RO785_15215</name>
</gene>
<dbReference type="InterPro" id="IPR015797">
    <property type="entry name" value="NUDIX_hydrolase-like_dom_sf"/>
</dbReference>
<evidence type="ECO:0000256" key="3">
    <source>
        <dbReference type="ARBA" id="ARBA00009595"/>
    </source>
</evidence>
<dbReference type="EMBL" id="JAVSNH010000001">
    <property type="protein sequence ID" value="MDT4512322.1"/>
    <property type="molecule type" value="Genomic_DNA"/>
</dbReference>
<accession>A0A0P0GXS2</accession>
<dbReference type="STRING" id="246787.BcellWH2_05138"/>
<dbReference type="PROSITE" id="PS00893">
    <property type="entry name" value="NUDIX_BOX"/>
    <property type="match status" value="1"/>
</dbReference>
<dbReference type="Gene3D" id="3.90.79.10">
    <property type="entry name" value="Nucleoside Triphosphate Pyrophosphohydrolase"/>
    <property type="match status" value="1"/>
</dbReference>
<dbReference type="Proteomes" id="UP000448877">
    <property type="component" value="Unassembled WGS sequence"/>
</dbReference>
<evidence type="ECO:0000256" key="1">
    <source>
        <dbReference type="ARBA" id="ARBA00001946"/>
    </source>
</evidence>
<evidence type="ECO:0000256" key="10">
    <source>
        <dbReference type="RuleBase" id="RU003476"/>
    </source>
</evidence>
<dbReference type="GO" id="GO:0019677">
    <property type="term" value="P:NAD+ catabolic process"/>
    <property type="evidence" value="ECO:0007669"/>
    <property type="project" value="TreeGrafter"/>
</dbReference>
<dbReference type="PANTHER" id="PTHR42904">
    <property type="entry name" value="NUDIX HYDROLASE, NUDC SUBFAMILY"/>
    <property type="match status" value="1"/>
</dbReference>
<keyword evidence="8" id="KW-0520">NAD</keyword>
<evidence type="ECO:0000313" key="12">
    <source>
        <dbReference type="EMBL" id="ALJ62346.1"/>
    </source>
</evidence>
<keyword evidence="7" id="KW-0460">Magnesium</keyword>
<reference evidence="15" key="3">
    <citation type="submission" date="2023-08" db="EMBL/GenBank/DDBJ databases">
        <title>Reintroducing virulent viruses to syntetic microbiomes.</title>
        <authorList>
            <person name="Wilde J."/>
            <person name="Boyes R."/>
            <person name="Robinson A.V."/>
            <person name="Daisley B.A."/>
            <person name="Allen-Vercoe E."/>
        </authorList>
    </citation>
    <scope>NUCLEOTIDE SEQUENCE</scope>
    <source>
        <strain evidence="15">225I_12FAA</strain>
    </source>
</reference>
<dbReference type="EMBL" id="VVYW01000019">
    <property type="protein sequence ID" value="KAA5405197.1"/>
    <property type="molecule type" value="Genomic_DNA"/>
</dbReference>
<dbReference type="EMBL" id="VVYV01000018">
    <property type="protein sequence ID" value="KAA5418155.1"/>
    <property type="molecule type" value="Genomic_DNA"/>
</dbReference>
<dbReference type="Proteomes" id="UP000325055">
    <property type="component" value="Unassembled WGS sequence"/>
</dbReference>
<dbReference type="SUPFAM" id="SSF55811">
    <property type="entry name" value="Nudix"/>
    <property type="match status" value="1"/>
</dbReference>
<dbReference type="EC" id="3.6.1.22" evidence="4"/>
<evidence type="ECO:0000256" key="2">
    <source>
        <dbReference type="ARBA" id="ARBA00001947"/>
    </source>
</evidence>
<dbReference type="CDD" id="cd03429">
    <property type="entry name" value="NUDIX_NADH_pyrophosphatase_Nudt13"/>
    <property type="match status" value="1"/>
</dbReference>
<evidence type="ECO:0000256" key="8">
    <source>
        <dbReference type="ARBA" id="ARBA00023027"/>
    </source>
</evidence>
<proteinExistence type="inferred from homology"/>
<evidence type="ECO:0000313" key="18">
    <source>
        <dbReference type="Proteomes" id="UP000448877"/>
    </source>
</evidence>
<dbReference type="InterPro" id="IPR020476">
    <property type="entry name" value="Nudix_hydrolase"/>
</dbReference>
<dbReference type="InterPro" id="IPR050241">
    <property type="entry name" value="NAD-cap_RNA_hydrolase_NudC"/>
</dbReference>
<evidence type="ECO:0000313" key="15">
    <source>
        <dbReference type="EMBL" id="MDT4512322.1"/>
    </source>
</evidence>
<dbReference type="Proteomes" id="UP001266995">
    <property type="component" value="Unassembled WGS sequence"/>
</dbReference>
<dbReference type="FunFam" id="3.90.79.10:FF:000051">
    <property type="entry name" value="Probable NADH pyrophosphatase"/>
    <property type="match status" value="1"/>
</dbReference>
<dbReference type="InterPro" id="IPR049734">
    <property type="entry name" value="NudC-like_C"/>
</dbReference>
<dbReference type="GO" id="GO:0005829">
    <property type="term" value="C:cytosol"/>
    <property type="evidence" value="ECO:0007669"/>
    <property type="project" value="TreeGrafter"/>
</dbReference>
<dbReference type="Pfam" id="PF00293">
    <property type="entry name" value="NUDIX"/>
    <property type="match status" value="1"/>
</dbReference>
<sequence length="267" mass="30602">MKNSKKQGPTQWFIFFKDQLLLKKEKTEKGEIKYSVPYGTEPPLAPGSGSTIHEVFLPTDEMVHAFAIEQLVTETEEWVMVNLRGSYEYITLDEYKAAGKAYQILYWDQHSRFCPACGMPTEHKTPIMKKCPSCAYEIYPPISTAIIVLIRRGEEILLVHARNFRGTFYGLVAGFLEAGETLEQCVQREVMEETGLRVKNITYFGNQPWPYPSGLMVGFIADYESGEIKLQKDELSAGAFYSKENMPEIPRKLSIARKMIDWWLSNN</sequence>
<feature type="domain" description="Nudix hydrolase" evidence="11">
    <location>
        <begin position="140"/>
        <end position="265"/>
    </location>
</feature>